<dbReference type="CDD" id="cd03429">
    <property type="entry name" value="NUDIX_NADH_pyrophosphatase_Nudt13"/>
    <property type="match status" value="1"/>
</dbReference>
<dbReference type="GO" id="GO:0000287">
    <property type="term" value="F:magnesium ion binding"/>
    <property type="evidence" value="ECO:0007669"/>
    <property type="project" value="UniProtKB-UniRule"/>
</dbReference>
<comment type="subunit">
    <text evidence="8">Homodimer.</text>
</comment>
<dbReference type="GO" id="GO:0035529">
    <property type="term" value="F:NADH pyrophosphatase activity"/>
    <property type="evidence" value="ECO:0007669"/>
    <property type="project" value="RHEA"/>
</dbReference>
<dbReference type="InterPro" id="IPR049734">
    <property type="entry name" value="NudC-like_C"/>
</dbReference>
<dbReference type="KEGG" id="emo:DM558_07365"/>
<dbReference type="PANTHER" id="PTHR42904:SF6">
    <property type="entry name" value="NAD-CAPPED RNA HYDROLASE NUDT12"/>
    <property type="match status" value="1"/>
</dbReference>
<name>A0A3S9XDS8_9GAMM</name>
<keyword evidence="8" id="KW-0862">Zinc</keyword>
<evidence type="ECO:0000313" key="11">
    <source>
        <dbReference type="Proteomes" id="UP000273143"/>
    </source>
</evidence>
<dbReference type="GO" id="GO:0005829">
    <property type="term" value="C:cytosol"/>
    <property type="evidence" value="ECO:0007669"/>
    <property type="project" value="TreeGrafter"/>
</dbReference>
<dbReference type="PANTHER" id="PTHR42904">
    <property type="entry name" value="NUDIX HYDROLASE, NUDC SUBFAMILY"/>
    <property type="match status" value="1"/>
</dbReference>
<dbReference type="Proteomes" id="UP000273143">
    <property type="component" value="Chromosome"/>
</dbReference>
<evidence type="ECO:0000256" key="8">
    <source>
        <dbReference type="HAMAP-Rule" id="MF_00297"/>
    </source>
</evidence>
<dbReference type="InterPro" id="IPR020084">
    <property type="entry name" value="NUDIX_hydrolase_CS"/>
</dbReference>
<feature type="binding site" evidence="8">
    <location>
        <position position="190"/>
    </location>
    <ligand>
        <name>a divalent metal cation</name>
        <dbReference type="ChEBI" id="CHEBI:60240"/>
        <label>2</label>
    </ligand>
</feature>
<dbReference type="PROSITE" id="PS51462">
    <property type="entry name" value="NUDIX"/>
    <property type="match status" value="1"/>
</dbReference>
<feature type="binding site" evidence="8">
    <location>
        <position position="194"/>
    </location>
    <ligand>
        <name>a divalent metal cation</name>
        <dbReference type="ChEBI" id="CHEBI:60240"/>
        <label>1</label>
    </ligand>
</feature>
<organism evidence="10 11">
    <name type="scientific">Entomomonas moraniae</name>
    <dbReference type="NCBI Taxonomy" id="2213226"/>
    <lineage>
        <taxon>Bacteria</taxon>
        <taxon>Pseudomonadati</taxon>
        <taxon>Pseudomonadota</taxon>
        <taxon>Gammaproteobacteria</taxon>
        <taxon>Pseudomonadales</taxon>
        <taxon>Pseudomonadaceae</taxon>
        <taxon>Entomomonas</taxon>
    </lineage>
</organism>
<evidence type="ECO:0000256" key="3">
    <source>
        <dbReference type="ARBA" id="ARBA00022801"/>
    </source>
</evidence>
<feature type="binding site" evidence="8">
    <location>
        <position position="190"/>
    </location>
    <ligand>
        <name>a divalent metal cation</name>
        <dbReference type="ChEBI" id="CHEBI:60240"/>
        <label>3</label>
    </ligand>
</feature>
<dbReference type="EC" id="3.6.1.22" evidence="8"/>
<comment type="similarity">
    <text evidence="1 8">Belongs to the Nudix hydrolase family. NudC subfamily.</text>
</comment>
<dbReference type="InterPro" id="IPR015375">
    <property type="entry name" value="NADH_PPase-like_N"/>
</dbReference>
<evidence type="ECO:0000256" key="2">
    <source>
        <dbReference type="ARBA" id="ARBA00022723"/>
    </source>
</evidence>
<evidence type="ECO:0000256" key="6">
    <source>
        <dbReference type="ARBA" id="ARBA00023211"/>
    </source>
</evidence>
<evidence type="ECO:0000256" key="7">
    <source>
        <dbReference type="ARBA" id="ARBA00023679"/>
    </source>
</evidence>
<dbReference type="GO" id="GO:0000210">
    <property type="term" value="F:NAD+ diphosphatase activity"/>
    <property type="evidence" value="ECO:0007669"/>
    <property type="project" value="UniProtKB-UniRule"/>
</dbReference>
<keyword evidence="3 8" id="KW-0378">Hydrolase</keyword>
<feature type="binding site" evidence="8">
    <location>
        <position position="235"/>
    </location>
    <ligand>
        <name>a divalent metal cation</name>
        <dbReference type="ChEBI" id="CHEBI:60240"/>
        <label>3</label>
    </ligand>
</feature>
<dbReference type="Pfam" id="PF09296">
    <property type="entry name" value="NUDIX-like"/>
    <property type="match status" value="1"/>
</dbReference>
<dbReference type="GO" id="GO:0030145">
    <property type="term" value="F:manganese ion binding"/>
    <property type="evidence" value="ECO:0007669"/>
    <property type="project" value="UniProtKB-UniRule"/>
</dbReference>
<dbReference type="EC" id="3.6.1.-" evidence="8"/>
<feature type="binding site" evidence="8">
    <location>
        <position position="135"/>
    </location>
    <ligand>
        <name>Zn(2+)</name>
        <dbReference type="ChEBI" id="CHEBI:29105"/>
    </ligand>
</feature>
<comment type="catalytic activity">
    <reaction evidence="8">
        <text>NAD(+) + H2O = beta-nicotinamide D-ribonucleotide + AMP + 2 H(+)</text>
        <dbReference type="Rhea" id="RHEA:11800"/>
        <dbReference type="ChEBI" id="CHEBI:14649"/>
        <dbReference type="ChEBI" id="CHEBI:15377"/>
        <dbReference type="ChEBI" id="CHEBI:15378"/>
        <dbReference type="ChEBI" id="CHEBI:57540"/>
        <dbReference type="ChEBI" id="CHEBI:456215"/>
        <dbReference type="EC" id="3.6.1.22"/>
    </reaction>
</comment>
<feature type="binding site" evidence="8">
    <location>
        <position position="140"/>
    </location>
    <ligand>
        <name>substrate</name>
    </ligand>
</feature>
<dbReference type="Gene3D" id="3.90.79.20">
    <property type="match status" value="1"/>
</dbReference>
<feature type="binding site" evidence="8">
    <location>
        <position position="114"/>
    </location>
    <ligand>
        <name>Zn(2+)</name>
        <dbReference type="ChEBI" id="CHEBI:29105"/>
    </ligand>
</feature>
<dbReference type="Pfam" id="PF09297">
    <property type="entry name" value="Zn_ribbon_NUD"/>
    <property type="match status" value="1"/>
</dbReference>
<dbReference type="InterPro" id="IPR015797">
    <property type="entry name" value="NUDIX_hydrolase-like_dom_sf"/>
</dbReference>
<comment type="cofactor">
    <cofactor evidence="8">
        <name>Mg(2+)</name>
        <dbReference type="ChEBI" id="CHEBI:18420"/>
    </cofactor>
    <cofactor evidence="8">
        <name>Mn(2+)</name>
        <dbReference type="ChEBI" id="CHEBI:29035"/>
    </cofactor>
    <text evidence="8">Divalent metal cations. Mg(2+) or Mn(2+).</text>
</comment>
<dbReference type="PROSITE" id="PS00893">
    <property type="entry name" value="NUDIX_BOX"/>
    <property type="match status" value="1"/>
</dbReference>
<dbReference type="NCBIfam" id="NF001299">
    <property type="entry name" value="PRK00241.1"/>
    <property type="match status" value="1"/>
</dbReference>
<dbReference type="EMBL" id="CP029822">
    <property type="protein sequence ID" value="AZS50607.1"/>
    <property type="molecule type" value="Genomic_DNA"/>
</dbReference>
<dbReference type="GO" id="GO:0019677">
    <property type="term" value="P:NAD+ catabolic process"/>
    <property type="evidence" value="ECO:0007669"/>
    <property type="project" value="TreeGrafter"/>
</dbReference>
<feature type="binding site" evidence="8">
    <location>
        <position position="235"/>
    </location>
    <ligand>
        <name>a divalent metal cation</name>
        <dbReference type="ChEBI" id="CHEBI:60240"/>
        <label>1</label>
    </ligand>
</feature>
<protein>
    <recommendedName>
        <fullName evidence="8">NAD-capped RNA hydrolase NudC</fullName>
        <shortName evidence="8">DeNADding enzyme NudC</shortName>
        <ecNumber evidence="8">3.6.1.-</ecNumber>
    </recommendedName>
    <alternativeName>
        <fullName evidence="8">NADH pyrophosphatase</fullName>
        <ecNumber evidence="8">3.6.1.22</ecNumber>
    </alternativeName>
</protein>
<dbReference type="AlphaFoldDB" id="A0A3S9XDS8"/>
<feature type="binding site" evidence="8">
    <location>
        <position position="132"/>
    </location>
    <ligand>
        <name>Zn(2+)</name>
        <dbReference type="ChEBI" id="CHEBI:29105"/>
    </ligand>
</feature>
<comment type="catalytic activity">
    <reaction evidence="8">
        <text>NADH + H2O = reduced beta-nicotinamide D-ribonucleotide + AMP + 2 H(+)</text>
        <dbReference type="Rhea" id="RHEA:48868"/>
        <dbReference type="ChEBI" id="CHEBI:15377"/>
        <dbReference type="ChEBI" id="CHEBI:15378"/>
        <dbReference type="ChEBI" id="CHEBI:57945"/>
        <dbReference type="ChEBI" id="CHEBI:90832"/>
        <dbReference type="ChEBI" id="CHEBI:456215"/>
        <dbReference type="EC" id="3.6.1.22"/>
    </reaction>
</comment>
<comment type="cofactor">
    <cofactor evidence="8">
        <name>Zn(2+)</name>
        <dbReference type="ChEBI" id="CHEBI:29105"/>
    </cofactor>
    <text evidence="8">Binds 1 zinc ion per subunit.</text>
</comment>
<accession>A0A3S9XDS8</accession>
<comment type="function">
    <text evidence="8">mRNA decapping enzyme that specifically removes the nicotinamide adenine dinucleotide (NAD) cap from a subset of mRNAs by hydrolyzing the diphosphate linkage to produce nicotinamide mononucleotide (NMN) and 5' monophosphate mRNA. The NAD-cap is present at the 5'-end of some mRNAs and stabilizes RNA against 5'-processing. Has preference for mRNAs with a 5'-end purine. Catalyzes the hydrolysis of a broad range of dinucleotide pyrophosphates.</text>
</comment>
<sequence length="278" mass="32233">MDTFIKTIVPLQLTHKNWGLVYANNQFLCQQQQVIFDLATICKQLKTSDYQLISLGLWKSRPIYLVILKQQITVLDNTQWLSLRPIMLQTDLDTFKLLGYAAQLATWMIDYKYCGRCSKKMQANSQQHVMQCKHCGYQIYPRINPSMIVLITRGDEILLARSPRFTVNMYSTLAGFVEPSESVEDCIHREVQEEVGITVKNLHYIASQNWPYPNALMLGFHAEYNHGEITPQPEEIEDARWFSVHDLPELPPKQAISRYLIDLYVAKRLATPEPVFPH</sequence>
<proteinExistence type="inferred from homology"/>
<dbReference type="HAMAP" id="MF_00297">
    <property type="entry name" value="Nudix_NudC"/>
    <property type="match status" value="1"/>
</dbReference>
<evidence type="ECO:0000256" key="1">
    <source>
        <dbReference type="ARBA" id="ARBA00009595"/>
    </source>
</evidence>
<evidence type="ECO:0000313" key="10">
    <source>
        <dbReference type="EMBL" id="AZS50607.1"/>
    </source>
</evidence>
<keyword evidence="6 8" id="KW-0464">Manganese</keyword>
<dbReference type="InterPro" id="IPR000086">
    <property type="entry name" value="NUDIX_hydrolase_dom"/>
</dbReference>
<reference evidence="11" key="1">
    <citation type="submission" date="2018-06" db="EMBL/GenBank/DDBJ databases">
        <title>Complete genome of Pseudomonas insecticola strain QZS01.</title>
        <authorList>
            <person name="Wang J."/>
            <person name="Su Q."/>
        </authorList>
    </citation>
    <scope>NUCLEOTIDE SEQUENCE [LARGE SCALE GENOMIC DNA]</scope>
    <source>
        <strain evidence="11">QZS01</strain>
    </source>
</reference>
<gene>
    <name evidence="8" type="primary">nudC</name>
    <name evidence="10" type="ORF">DM558_07365</name>
</gene>
<dbReference type="Gene3D" id="3.90.79.10">
    <property type="entry name" value="Nucleoside Triphosphate Pyrophosphohydrolase"/>
    <property type="match status" value="1"/>
</dbReference>
<dbReference type="RefSeq" id="WP_127163089.1">
    <property type="nucleotide sequence ID" value="NZ_CP029822.1"/>
</dbReference>
<dbReference type="GO" id="GO:0008270">
    <property type="term" value="F:zinc ion binding"/>
    <property type="evidence" value="ECO:0007669"/>
    <property type="project" value="UniProtKB-UniRule"/>
</dbReference>
<keyword evidence="11" id="KW-1185">Reference proteome</keyword>
<dbReference type="GO" id="GO:0110153">
    <property type="term" value="F:RNA NAD-cap (NMN-forming) hydrolase activity"/>
    <property type="evidence" value="ECO:0007669"/>
    <property type="project" value="RHEA"/>
</dbReference>
<feature type="binding site" evidence="8">
    <location>
        <position position="117"/>
    </location>
    <ligand>
        <name>Zn(2+)</name>
        <dbReference type="ChEBI" id="CHEBI:29105"/>
    </ligand>
</feature>
<keyword evidence="5 8" id="KW-0520">NAD</keyword>
<dbReference type="GO" id="GO:0006742">
    <property type="term" value="P:NADP+ catabolic process"/>
    <property type="evidence" value="ECO:0007669"/>
    <property type="project" value="TreeGrafter"/>
</dbReference>
<evidence type="ECO:0000256" key="5">
    <source>
        <dbReference type="ARBA" id="ARBA00023027"/>
    </source>
</evidence>
<comment type="caution">
    <text evidence="8">Lacks conserved residue(s) required for the propagation of feature annotation.</text>
</comment>
<dbReference type="Pfam" id="PF00293">
    <property type="entry name" value="NUDIX"/>
    <property type="match status" value="1"/>
</dbReference>
<dbReference type="InterPro" id="IPR022925">
    <property type="entry name" value="RNA_Hydrolase_NudC"/>
</dbReference>
<feature type="domain" description="Nudix hydrolase" evidence="9">
    <location>
        <begin position="141"/>
        <end position="264"/>
    </location>
</feature>
<evidence type="ECO:0000259" key="9">
    <source>
        <dbReference type="PROSITE" id="PS51462"/>
    </source>
</evidence>
<feature type="short sequence motif" description="Nudix box" evidence="8">
    <location>
        <begin position="175"/>
        <end position="196"/>
    </location>
</feature>
<feature type="binding site" evidence="8">
    <location>
        <position position="84"/>
    </location>
    <ligand>
        <name>substrate</name>
    </ligand>
</feature>
<comment type="catalytic activity">
    <reaction evidence="7">
        <text>a 5'-end NAD(+)-phospho-ribonucleoside in mRNA + H2O = a 5'-end phospho-adenosine-phospho-ribonucleoside in mRNA + beta-nicotinamide D-ribonucleotide + 2 H(+)</text>
        <dbReference type="Rhea" id="RHEA:60876"/>
        <dbReference type="Rhea" id="RHEA-COMP:15698"/>
        <dbReference type="Rhea" id="RHEA-COMP:15719"/>
        <dbReference type="ChEBI" id="CHEBI:14649"/>
        <dbReference type="ChEBI" id="CHEBI:15377"/>
        <dbReference type="ChEBI" id="CHEBI:15378"/>
        <dbReference type="ChEBI" id="CHEBI:144029"/>
        <dbReference type="ChEBI" id="CHEBI:144051"/>
    </reaction>
    <physiologicalReaction direction="left-to-right" evidence="7">
        <dbReference type="Rhea" id="RHEA:60877"/>
    </physiologicalReaction>
</comment>
<dbReference type="InterPro" id="IPR015376">
    <property type="entry name" value="Znr_NADH_PPase"/>
</dbReference>
<dbReference type="SUPFAM" id="SSF55811">
    <property type="entry name" value="Nudix"/>
    <property type="match status" value="2"/>
</dbReference>
<feature type="binding site" evidence="8">
    <location>
        <position position="194"/>
    </location>
    <ligand>
        <name>a divalent metal cation</name>
        <dbReference type="ChEBI" id="CHEBI:60240"/>
        <label>3</label>
    </ligand>
</feature>
<keyword evidence="2 8" id="KW-0479">Metal-binding</keyword>
<evidence type="ECO:0000256" key="4">
    <source>
        <dbReference type="ARBA" id="ARBA00022842"/>
    </source>
</evidence>
<dbReference type="InterPro" id="IPR050241">
    <property type="entry name" value="NAD-cap_RNA_hydrolase_NudC"/>
</dbReference>
<feature type="binding site" evidence="8">
    <location>
        <position position="174"/>
    </location>
    <ligand>
        <name>a divalent metal cation</name>
        <dbReference type="ChEBI" id="CHEBI:60240"/>
        <label>1</label>
    </ligand>
</feature>
<keyword evidence="4 8" id="KW-0460">Magnesium</keyword>